<name>A0ABQ8FNY7_9FUNG</name>
<protein>
    <recommendedName>
        <fullName evidence="5">Coenzyme Q-binding protein COQ10 START domain-containing protein</fullName>
    </recommendedName>
</protein>
<evidence type="ECO:0000256" key="1">
    <source>
        <dbReference type="SAM" id="Phobius"/>
    </source>
</evidence>
<keyword evidence="1" id="KW-1133">Transmembrane helix</keyword>
<dbReference type="SUPFAM" id="SSF55961">
    <property type="entry name" value="Bet v1-like"/>
    <property type="match status" value="1"/>
</dbReference>
<keyword evidence="2" id="KW-0732">Signal</keyword>
<feature type="chain" id="PRO_5045749691" description="Coenzyme Q-binding protein COQ10 START domain-containing protein" evidence="2">
    <location>
        <begin position="41"/>
        <end position="292"/>
    </location>
</feature>
<dbReference type="EMBL" id="JAFCIX010000003">
    <property type="protein sequence ID" value="KAH6601583.1"/>
    <property type="molecule type" value="Genomic_DNA"/>
</dbReference>
<organism evidence="3 4">
    <name type="scientific">Batrachochytrium salamandrivorans</name>
    <dbReference type="NCBI Taxonomy" id="1357716"/>
    <lineage>
        <taxon>Eukaryota</taxon>
        <taxon>Fungi</taxon>
        <taxon>Fungi incertae sedis</taxon>
        <taxon>Chytridiomycota</taxon>
        <taxon>Chytridiomycota incertae sedis</taxon>
        <taxon>Chytridiomycetes</taxon>
        <taxon>Rhizophydiales</taxon>
        <taxon>Rhizophydiales incertae sedis</taxon>
        <taxon>Batrachochytrium</taxon>
    </lineage>
</organism>
<reference evidence="3 4" key="1">
    <citation type="submission" date="2021-02" db="EMBL/GenBank/DDBJ databases">
        <title>Variation within the Batrachochytrium salamandrivorans European outbreak.</title>
        <authorList>
            <person name="Kelly M."/>
            <person name="Pasmans F."/>
            <person name="Shea T.P."/>
            <person name="Munoz J.F."/>
            <person name="Carranza S."/>
            <person name="Cuomo C.A."/>
            <person name="Martel A."/>
        </authorList>
    </citation>
    <scope>NUCLEOTIDE SEQUENCE [LARGE SCALE GENOMIC DNA]</scope>
    <source>
        <strain evidence="3 4">AMFP18/2</strain>
    </source>
</reference>
<keyword evidence="4" id="KW-1185">Reference proteome</keyword>
<dbReference type="Proteomes" id="UP001648503">
    <property type="component" value="Unassembled WGS sequence"/>
</dbReference>
<gene>
    <name evidence="3" type="ORF">BASA50_001530</name>
</gene>
<feature type="transmembrane region" description="Helical" evidence="1">
    <location>
        <begin position="97"/>
        <end position="115"/>
    </location>
</feature>
<evidence type="ECO:0000313" key="3">
    <source>
        <dbReference type="EMBL" id="KAH6601583.1"/>
    </source>
</evidence>
<keyword evidence="1" id="KW-0812">Transmembrane</keyword>
<evidence type="ECO:0008006" key="5">
    <source>
        <dbReference type="Google" id="ProtNLM"/>
    </source>
</evidence>
<sequence length="292" mass="32955">MAFPSNLNTASSYRSLFKSLSLLLLLLALVACSITAVAAAGDVVSDDFDDLDMDIDNGQGFAHIEDSTDSPEDLAYENKKFYHDVLSGAAGWARANFWWIMPLMLSLLLLNFLFLSHSVGYVLNKEHVVVRAVKFNKPVDAVWKLLTVQEQYPIWRKSVYAATFVERPDMENKVIVEKTLFGETHYEVTETKRNQIWVRMVRPLPQTDHSWLTGGYWFAGKCTFEFGPPSKGEKGCTLYVTKQGIVTVPIIRFLWSTYGFDSDVVRLLKDLGSALGQKKVDIVRPVNGKLPF</sequence>
<accession>A0ABQ8FNY7</accession>
<proteinExistence type="predicted"/>
<evidence type="ECO:0000313" key="4">
    <source>
        <dbReference type="Proteomes" id="UP001648503"/>
    </source>
</evidence>
<keyword evidence="1" id="KW-0472">Membrane</keyword>
<evidence type="ECO:0000256" key="2">
    <source>
        <dbReference type="SAM" id="SignalP"/>
    </source>
</evidence>
<comment type="caution">
    <text evidence="3">The sequence shown here is derived from an EMBL/GenBank/DDBJ whole genome shotgun (WGS) entry which is preliminary data.</text>
</comment>
<feature type="signal peptide" evidence="2">
    <location>
        <begin position="1"/>
        <end position="40"/>
    </location>
</feature>